<feature type="transmembrane region" description="Helical" evidence="18">
    <location>
        <begin position="510"/>
        <end position="530"/>
    </location>
</feature>
<evidence type="ECO:0000313" key="23">
    <source>
        <dbReference type="Proteomes" id="UP000242180"/>
    </source>
</evidence>
<dbReference type="FunCoup" id="A0A1X2HFW1">
    <property type="interactions" value="91"/>
</dbReference>
<feature type="binding site" evidence="16">
    <location>
        <position position="955"/>
    </location>
    <ligand>
        <name>ATP</name>
        <dbReference type="ChEBI" id="CHEBI:30616"/>
    </ligand>
</feature>
<feature type="transmembrane region" description="Helical" evidence="18">
    <location>
        <begin position="1277"/>
        <end position="1295"/>
    </location>
</feature>
<dbReference type="GO" id="GO:0005886">
    <property type="term" value="C:plasma membrane"/>
    <property type="evidence" value="ECO:0007669"/>
    <property type="project" value="TreeGrafter"/>
</dbReference>
<dbReference type="EC" id="7.6.2.1" evidence="18"/>
<evidence type="ECO:0000256" key="3">
    <source>
        <dbReference type="ARBA" id="ARBA00022448"/>
    </source>
</evidence>
<comment type="caution">
    <text evidence="22">The sequence shown here is derived from an EMBL/GenBank/DDBJ whole genome shotgun (WGS) entry which is preliminary data.</text>
</comment>
<dbReference type="GO" id="GO:0005524">
    <property type="term" value="F:ATP binding"/>
    <property type="evidence" value="ECO:0007669"/>
    <property type="project" value="UniProtKB-UniRule"/>
</dbReference>
<feature type="domain" description="P-type ATPase N-terminal" evidence="20">
    <location>
        <begin position="59"/>
        <end position="113"/>
    </location>
</feature>
<dbReference type="GO" id="GO:0016887">
    <property type="term" value="F:ATP hydrolysis activity"/>
    <property type="evidence" value="ECO:0007669"/>
    <property type="project" value="InterPro"/>
</dbReference>
<dbReference type="GO" id="GO:0000287">
    <property type="term" value="F:magnesium ion binding"/>
    <property type="evidence" value="ECO:0007669"/>
    <property type="project" value="UniProtKB-UniRule"/>
</dbReference>
<feature type="binding site" evidence="16">
    <location>
        <position position="1047"/>
    </location>
    <ligand>
        <name>ATP</name>
        <dbReference type="ChEBI" id="CHEBI:30616"/>
    </ligand>
</feature>
<dbReference type="InterPro" id="IPR018303">
    <property type="entry name" value="ATPase_P-typ_P_site"/>
</dbReference>
<dbReference type="SUPFAM" id="SSF81660">
    <property type="entry name" value="Metal cation-transporting ATPase, ATP-binding domain N"/>
    <property type="match status" value="1"/>
</dbReference>
<dbReference type="NCBIfam" id="TIGR01652">
    <property type="entry name" value="ATPase-Plipid"/>
    <property type="match status" value="1"/>
</dbReference>
<keyword evidence="9 17" id="KW-0460">Magnesium</keyword>
<comment type="subcellular location">
    <subcellularLocation>
        <location evidence="1">Endomembrane system</location>
        <topology evidence="1">Multi-pass membrane protein</topology>
    </subcellularLocation>
    <subcellularLocation>
        <location evidence="18">Membrane</location>
        <topology evidence="18">Multi-pass membrane protein</topology>
    </subcellularLocation>
</comment>
<evidence type="ECO:0000256" key="13">
    <source>
        <dbReference type="ARBA" id="ARBA00034036"/>
    </source>
</evidence>
<feature type="binding site" evidence="16">
    <location>
        <position position="623"/>
    </location>
    <ligand>
        <name>ATP</name>
        <dbReference type="ChEBI" id="CHEBI:30616"/>
    </ligand>
</feature>
<dbReference type="InterPro" id="IPR023214">
    <property type="entry name" value="HAD_sf"/>
</dbReference>
<dbReference type="Gene3D" id="3.40.1110.10">
    <property type="entry name" value="Calcium-transporting ATPase, cytoplasmic domain N"/>
    <property type="match status" value="2"/>
</dbReference>
<dbReference type="FunFam" id="3.40.50.1000:FF:000001">
    <property type="entry name" value="Phospholipid-transporting ATPase IC"/>
    <property type="match status" value="1"/>
</dbReference>
<dbReference type="InterPro" id="IPR044492">
    <property type="entry name" value="P_typ_ATPase_HD_dom"/>
</dbReference>
<dbReference type="NCBIfam" id="TIGR01494">
    <property type="entry name" value="ATPase_P-type"/>
    <property type="match status" value="1"/>
</dbReference>
<reference evidence="22 23" key="1">
    <citation type="submission" date="2016-07" db="EMBL/GenBank/DDBJ databases">
        <title>Pervasive Adenine N6-methylation of Active Genes in Fungi.</title>
        <authorList>
            <consortium name="DOE Joint Genome Institute"/>
            <person name="Mondo S.J."/>
            <person name="Dannebaum R.O."/>
            <person name="Kuo R.C."/>
            <person name="Labutti K."/>
            <person name="Haridas S."/>
            <person name="Kuo A."/>
            <person name="Salamov A."/>
            <person name="Ahrendt S.R."/>
            <person name="Lipzen A."/>
            <person name="Sullivan W."/>
            <person name="Andreopoulos W.B."/>
            <person name="Clum A."/>
            <person name="Lindquist E."/>
            <person name="Daum C."/>
            <person name="Ramamoorthy G.K."/>
            <person name="Gryganskyi A."/>
            <person name="Culley D."/>
            <person name="Magnuson J.K."/>
            <person name="James T.Y."/>
            <person name="O'Malley M.A."/>
            <person name="Stajich J.E."/>
            <person name="Spatafora J.W."/>
            <person name="Visel A."/>
            <person name="Grigoriev I.V."/>
        </authorList>
    </citation>
    <scope>NUCLEOTIDE SEQUENCE [LARGE SCALE GENOMIC DNA]</scope>
    <source>
        <strain evidence="22 23">NRRL 2496</strain>
    </source>
</reference>
<evidence type="ECO:0000256" key="12">
    <source>
        <dbReference type="ARBA" id="ARBA00023136"/>
    </source>
</evidence>
<keyword evidence="5 18" id="KW-0812">Transmembrane</keyword>
<evidence type="ECO:0000256" key="19">
    <source>
        <dbReference type="SAM" id="MobiDB-lite"/>
    </source>
</evidence>
<feature type="transmembrane region" description="Helical" evidence="18">
    <location>
        <begin position="1247"/>
        <end position="1265"/>
    </location>
</feature>
<comment type="catalytic activity">
    <reaction evidence="14">
        <text>a 1,2-diacyl-sn-glycero-3-phosphoethanolamine(out) + ATP + H2O = a 1,2-diacyl-sn-glycero-3-phosphoethanolamine(in) + ADP + phosphate + H(+)</text>
        <dbReference type="Rhea" id="RHEA:66132"/>
        <dbReference type="ChEBI" id="CHEBI:15377"/>
        <dbReference type="ChEBI" id="CHEBI:15378"/>
        <dbReference type="ChEBI" id="CHEBI:30616"/>
        <dbReference type="ChEBI" id="CHEBI:43474"/>
        <dbReference type="ChEBI" id="CHEBI:64612"/>
        <dbReference type="ChEBI" id="CHEBI:456216"/>
    </reaction>
    <physiologicalReaction direction="left-to-right" evidence="14">
        <dbReference type="Rhea" id="RHEA:66133"/>
    </physiologicalReaction>
</comment>
<feature type="binding site" evidence="17">
    <location>
        <position position="625"/>
    </location>
    <ligand>
        <name>Mg(2+)</name>
        <dbReference type="ChEBI" id="CHEBI:18420"/>
    </ligand>
</feature>
<feature type="transmembrane region" description="Helical" evidence="18">
    <location>
        <begin position="1156"/>
        <end position="1177"/>
    </location>
</feature>
<evidence type="ECO:0000256" key="1">
    <source>
        <dbReference type="ARBA" id="ARBA00004127"/>
    </source>
</evidence>
<dbReference type="PROSITE" id="PS00154">
    <property type="entry name" value="ATPASE_E1_E2"/>
    <property type="match status" value="1"/>
</dbReference>
<dbReference type="EMBL" id="MCGN01000004">
    <property type="protein sequence ID" value="ORY97346.1"/>
    <property type="molecule type" value="Genomic_DNA"/>
</dbReference>
<dbReference type="InterPro" id="IPR032630">
    <property type="entry name" value="P_typ_ATPase_c"/>
</dbReference>
<feature type="binding site" evidence="16">
    <location>
        <position position="765"/>
    </location>
    <ligand>
        <name>ATP</name>
        <dbReference type="ChEBI" id="CHEBI:30616"/>
    </ligand>
</feature>
<evidence type="ECO:0000256" key="9">
    <source>
        <dbReference type="ARBA" id="ARBA00022842"/>
    </source>
</evidence>
<dbReference type="OMA" id="FNKHKFF"/>
<evidence type="ECO:0000256" key="6">
    <source>
        <dbReference type="ARBA" id="ARBA00022723"/>
    </source>
</evidence>
<dbReference type="InterPro" id="IPR001757">
    <property type="entry name" value="P_typ_ATPase"/>
</dbReference>
<feature type="binding site" evidence="16">
    <location>
        <position position="1070"/>
    </location>
    <ligand>
        <name>ATP</name>
        <dbReference type="ChEBI" id="CHEBI:30616"/>
    </ligand>
</feature>
<feature type="domain" description="P-type ATPase C-terminal" evidence="21">
    <location>
        <begin position="1093"/>
        <end position="1339"/>
    </location>
</feature>
<evidence type="ECO:0000256" key="14">
    <source>
        <dbReference type="ARBA" id="ARBA00049128"/>
    </source>
</evidence>
<feature type="active site" description="4-aspartylphosphate intermediate" evidence="15">
    <location>
        <position position="623"/>
    </location>
</feature>
<dbReference type="SUPFAM" id="SSF81665">
    <property type="entry name" value="Calcium ATPase, transmembrane domain M"/>
    <property type="match status" value="1"/>
</dbReference>
<dbReference type="InterPro" id="IPR023298">
    <property type="entry name" value="ATPase_P-typ_TM_dom_sf"/>
</dbReference>
<evidence type="ECO:0000259" key="20">
    <source>
        <dbReference type="Pfam" id="PF16209"/>
    </source>
</evidence>
<accession>A0A1X2HFW1</accession>
<dbReference type="STRING" id="13706.A0A1X2HFW1"/>
<comment type="similarity">
    <text evidence="2 18">Belongs to the cation transport ATPase (P-type) (TC 3.A.3) family. Type IV subfamily.</text>
</comment>
<feature type="transmembrane region" description="Helical" evidence="18">
    <location>
        <begin position="550"/>
        <end position="575"/>
    </location>
</feature>
<protein>
    <recommendedName>
        <fullName evidence="18">Phospholipid-transporting ATPase</fullName>
        <ecNumber evidence="18">7.6.2.1</ecNumber>
    </recommendedName>
</protein>
<keyword evidence="3" id="KW-0813">Transport</keyword>
<dbReference type="FunFam" id="3.40.50.1000:FF:000014">
    <property type="entry name" value="Phospholipid-transporting ATPase"/>
    <property type="match status" value="1"/>
</dbReference>
<evidence type="ECO:0000256" key="8">
    <source>
        <dbReference type="ARBA" id="ARBA00022840"/>
    </source>
</evidence>
<dbReference type="Gene3D" id="3.40.50.1000">
    <property type="entry name" value="HAD superfamily/HAD-like"/>
    <property type="match status" value="2"/>
</dbReference>
<feature type="transmembrane region" description="Helical" evidence="18">
    <location>
        <begin position="115"/>
        <end position="131"/>
    </location>
</feature>
<organism evidence="22 23">
    <name type="scientific">Syncephalastrum racemosum</name>
    <name type="common">Filamentous fungus</name>
    <dbReference type="NCBI Taxonomy" id="13706"/>
    <lineage>
        <taxon>Eukaryota</taxon>
        <taxon>Fungi</taxon>
        <taxon>Fungi incertae sedis</taxon>
        <taxon>Mucoromycota</taxon>
        <taxon>Mucoromycotina</taxon>
        <taxon>Mucoromycetes</taxon>
        <taxon>Mucorales</taxon>
        <taxon>Syncephalastraceae</taxon>
        <taxon>Syncephalastrum</taxon>
    </lineage>
</organism>
<dbReference type="Pfam" id="PF13246">
    <property type="entry name" value="Cation_ATPase"/>
    <property type="match status" value="1"/>
</dbReference>
<dbReference type="SUPFAM" id="SSF56784">
    <property type="entry name" value="HAD-like"/>
    <property type="match status" value="1"/>
</dbReference>
<feature type="region of interest" description="Disordered" evidence="19">
    <location>
        <begin position="199"/>
        <end position="318"/>
    </location>
</feature>
<evidence type="ECO:0000256" key="10">
    <source>
        <dbReference type="ARBA" id="ARBA00022967"/>
    </source>
</evidence>
<dbReference type="SFLD" id="SFLDS00003">
    <property type="entry name" value="Haloacid_Dehalogenase"/>
    <property type="match status" value="1"/>
</dbReference>
<dbReference type="InterPro" id="IPR023299">
    <property type="entry name" value="ATPase_P-typ_cyto_dom_N"/>
</dbReference>
<evidence type="ECO:0000259" key="21">
    <source>
        <dbReference type="Pfam" id="PF16212"/>
    </source>
</evidence>
<feature type="binding site" evidence="16">
    <location>
        <position position="874"/>
    </location>
    <ligand>
        <name>ATP</name>
        <dbReference type="ChEBI" id="CHEBI:30616"/>
    </ligand>
</feature>
<evidence type="ECO:0000256" key="11">
    <source>
        <dbReference type="ARBA" id="ARBA00022989"/>
    </source>
</evidence>
<evidence type="ECO:0000313" key="22">
    <source>
        <dbReference type="EMBL" id="ORY97346.1"/>
    </source>
</evidence>
<feature type="binding site" evidence="16">
    <location>
        <position position="956"/>
    </location>
    <ligand>
        <name>ATP</name>
        <dbReference type="ChEBI" id="CHEBI:30616"/>
    </ligand>
</feature>
<dbReference type="SFLD" id="SFLDG00002">
    <property type="entry name" value="C1.7:_P-type_atpase_like"/>
    <property type="match status" value="1"/>
</dbReference>
<dbReference type="Pfam" id="PF16212">
    <property type="entry name" value="PhoLip_ATPase_C"/>
    <property type="match status" value="1"/>
</dbReference>
<dbReference type="PANTHER" id="PTHR24092:SF180">
    <property type="entry name" value="PHOSPHOLIPID-TRANSPORTING ATPASE DNF1-RELATED"/>
    <property type="match status" value="1"/>
</dbReference>
<dbReference type="Gene3D" id="2.70.150.10">
    <property type="entry name" value="Calcium-transporting ATPase, cytoplasmic transduction domain A"/>
    <property type="match status" value="2"/>
</dbReference>
<dbReference type="FunFam" id="3.40.1110.10:FF:000087">
    <property type="entry name" value="Phospholipid-transporting ATPase"/>
    <property type="match status" value="1"/>
</dbReference>
<feature type="binding site" evidence="16">
    <location>
        <position position="954"/>
    </location>
    <ligand>
        <name>ATP</name>
        <dbReference type="ChEBI" id="CHEBI:30616"/>
    </ligand>
</feature>
<evidence type="ECO:0000256" key="18">
    <source>
        <dbReference type="RuleBase" id="RU362033"/>
    </source>
</evidence>
<feature type="transmembrane region" description="Helical" evidence="18">
    <location>
        <begin position="1124"/>
        <end position="1144"/>
    </location>
</feature>
<feature type="transmembrane region" description="Helical" evidence="18">
    <location>
        <begin position="1307"/>
        <end position="1325"/>
    </location>
</feature>
<dbReference type="GO" id="GO:0140326">
    <property type="term" value="F:ATPase-coupled intramembrane lipid transporter activity"/>
    <property type="evidence" value="ECO:0007669"/>
    <property type="project" value="UniProtKB-EC"/>
</dbReference>
<dbReference type="InterPro" id="IPR006539">
    <property type="entry name" value="P-type_ATPase_IV"/>
</dbReference>
<feature type="binding site" evidence="16">
    <location>
        <position position="625"/>
    </location>
    <ligand>
        <name>ATP</name>
        <dbReference type="ChEBI" id="CHEBI:30616"/>
    </ligand>
</feature>
<sequence length="1385" mass="156673">MARFRSVLRRKLKKDADESEPNELRRMDSRSSYMQQRRKIFVNMELPPSELDDKGRPLQRNLTSNRVRTAKYTPLTFVPKNLFEQFRNVANLYFLFLVILQCIPIFGVVEPAVSALPLIAILVITAIKDGIEDWKRNQSDQKVNSAKVLALSNWRNVNIPMESRGTFYYFRIVWGFFCMLAGSENKYAQAYRASRINKRVKQVPRPRRNTEDKLPLTDLSAQGPRSGASSSASSTHQPEDAPQSQQAKERPRRLLNSVRARSGTIRSELSHIFKPQRQPYRPGSVPHSVLYRIPTQDSGVPSARRPSTVHPTAPSIATHDPPCAETLPHEPPSSHCAVGWNPIQWQNVNVGDYVMIRNDEDVPADVIILSTSENDNICYIETQNLDGETNLKVRQALSATNEIRDCHDCERAQFYIESEPPHVNLYQYSGVMKWQIDQPEEHATTRSGVSHEKTEAITYNNILLRGCVLRNTEWVIGVVVFTGDETKIMLNSGRTPSKRSKIAKGTNPHVVANFVVLAIICVVSSIINSIEFKSEGSSRYFDFNIDGDNATYSGFIAFWVTLILYQNIVPISLYISVEIVKTLAALFIFTDIDMYHEPTDAPCIPKTWNISDDLGQIEYIFSDKTGTLTQNVMEYRKCTINGVKYGLGSTEASMGAKKRQSMIEKTDLEDDQTSTVINDTGNEALMAAKAEMYRKQAQLFENKHVGPNPTFVDPKVFDDLAVDDIQAARIIQFFLTLALCHTVIAEQPDEENPDYIEYKAQSPDEAALVATARDMGFVYVGREAQTLHVQVKGEDKYFELLNVLEFNSARKRMSVILKPHDSDKILLLCKGADSIIYERLCAEFGDQTALKEQQEALKDTTSAHLEDYANEGLRTLCLAYRFISEEEYKPWARRFQDASASLYNREEKMDEVSEAIERDLLLMGGTAIEDRLQDGVPETIAELAKSGIKLWVLTGDKTETAINIGFACNLLTTDMELVVVKSQNREETAEKLVEALQQTEKPEVRRALVIDGTTLKYALEPATKHMVLELGMRCNSVLCCRVSPKQKAQVVTLVKKGLKVMTLAIGDGANDVSMIQEANVGIGISGLEGRQAVMASDYAIAQFRFLRKLLLVHGRWSYLRTAELVMGFFFKNIVWTFALFWYQIFCQFSGSMMFEYSLVTLYNVVFTSVPIIFMGIWDQDVNAKISLQYPEMYRMGLRNDKFKTWRFWLTMFDSIFQSAVVFFFPYMLLVGGAIDPTGHDANGMYEIGTVISSIAVIVANFFVGVSLNSHTWIQDGIIALSILVYYAFVSIYAQFNTFIFAGHVRMFGTGLYWLVLILTVVAAFIPRMAARYILQQYAPYDNDIIREIELVLKKKHDTTDDVEADIPEFVPPGDAPSDIKLQDRV</sequence>
<evidence type="ECO:0000256" key="17">
    <source>
        <dbReference type="PIRSR" id="PIRSR606539-3"/>
    </source>
</evidence>
<feature type="transmembrane region" description="Helical" evidence="18">
    <location>
        <begin position="90"/>
        <end position="109"/>
    </location>
</feature>
<dbReference type="SFLD" id="SFLDF00027">
    <property type="entry name" value="p-type_atpase"/>
    <property type="match status" value="1"/>
</dbReference>
<keyword evidence="12 18" id="KW-0472">Membrane</keyword>
<feature type="transmembrane region" description="Helical" evidence="18">
    <location>
        <begin position="1207"/>
        <end position="1227"/>
    </location>
</feature>
<feature type="binding site" evidence="16">
    <location>
        <position position="1041"/>
    </location>
    <ligand>
        <name>ATP</name>
        <dbReference type="ChEBI" id="CHEBI:30616"/>
    </ligand>
</feature>
<proteinExistence type="inferred from homology"/>
<dbReference type="InterPro" id="IPR036412">
    <property type="entry name" value="HAD-like_sf"/>
</dbReference>
<feature type="binding site" evidence="16">
    <location>
        <position position="830"/>
    </location>
    <ligand>
        <name>ATP</name>
        <dbReference type="ChEBI" id="CHEBI:30616"/>
    </ligand>
</feature>
<comment type="cofactor">
    <cofactor evidence="17">
        <name>Mg(2+)</name>
        <dbReference type="ChEBI" id="CHEBI:18420"/>
    </cofactor>
</comment>
<feature type="binding site" evidence="17">
    <location>
        <position position="1067"/>
    </location>
    <ligand>
        <name>Mg(2+)</name>
        <dbReference type="ChEBI" id="CHEBI:18420"/>
    </ligand>
</feature>
<dbReference type="SUPFAM" id="SSF81653">
    <property type="entry name" value="Calcium ATPase, transduction domain A"/>
    <property type="match status" value="1"/>
</dbReference>
<evidence type="ECO:0000256" key="2">
    <source>
        <dbReference type="ARBA" id="ARBA00008109"/>
    </source>
</evidence>
<dbReference type="CDD" id="cd02073">
    <property type="entry name" value="P-type_ATPase_APLT_Dnf-like"/>
    <property type="match status" value="1"/>
</dbReference>
<evidence type="ECO:0000256" key="7">
    <source>
        <dbReference type="ARBA" id="ARBA00022741"/>
    </source>
</evidence>
<dbReference type="Gene3D" id="1.20.1110.10">
    <property type="entry name" value="Calcium-transporting ATPase, transmembrane domain"/>
    <property type="match status" value="1"/>
</dbReference>
<comment type="catalytic activity">
    <reaction evidence="13 18">
        <text>ATP + H2O + phospholipidSide 1 = ADP + phosphate + phospholipidSide 2.</text>
        <dbReference type="EC" id="7.6.2.1"/>
    </reaction>
</comment>
<evidence type="ECO:0000256" key="16">
    <source>
        <dbReference type="PIRSR" id="PIRSR606539-2"/>
    </source>
</evidence>
<name>A0A1X2HFW1_SYNRA</name>
<dbReference type="GO" id="GO:0045332">
    <property type="term" value="P:phospholipid translocation"/>
    <property type="evidence" value="ECO:0007669"/>
    <property type="project" value="TreeGrafter"/>
</dbReference>
<keyword evidence="6 17" id="KW-0479">Metal-binding</keyword>
<dbReference type="InterPro" id="IPR008250">
    <property type="entry name" value="ATPase_P-typ_transduc_dom_A_sf"/>
</dbReference>
<keyword evidence="8 16" id="KW-0067">ATP-binding</keyword>
<feature type="binding site" evidence="16">
    <location>
        <position position="624"/>
    </location>
    <ligand>
        <name>ATP</name>
        <dbReference type="ChEBI" id="CHEBI:30616"/>
    </ligand>
</feature>
<feature type="binding site" evidence="16">
    <location>
        <position position="1071"/>
    </location>
    <ligand>
        <name>ATP</name>
        <dbReference type="ChEBI" id="CHEBI:30616"/>
    </ligand>
</feature>
<dbReference type="GO" id="GO:0012505">
    <property type="term" value="C:endomembrane system"/>
    <property type="evidence" value="ECO:0007669"/>
    <property type="project" value="UniProtKB-SubCell"/>
</dbReference>
<feature type="binding site" evidence="16">
    <location>
        <position position="806"/>
    </location>
    <ligand>
        <name>ATP</name>
        <dbReference type="ChEBI" id="CHEBI:30616"/>
    </ligand>
</feature>
<keyword evidence="23" id="KW-1185">Reference proteome</keyword>
<gene>
    <name evidence="22" type="ORF">BCR43DRAFT_489630</name>
</gene>
<keyword evidence="11 18" id="KW-1133">Transmembrane helix</keyword>
<evidence type="ECO:0000256" key="4">
    <source>
        <dbReference type="ARBA" id="ARBA00022553"/>
    </source>
</evidence>
<evidence type="ECO:0000256" key="15">
    <source>
        <dbReference type="PIRSR" id="PIRSR606539-1"/>
    </source>
</evidence>
<dbReference type="Proteomes" id="UP000242180">
    <property type="component" value="Unassembled WGS sequence"/>
</dbReference>
<dbReference type="OrthoDB" id="377733at2759"/>
<evidence type="ECO:0000256" key="5">
    <source>
        <dbReference type="ARBA" id="ARBA00022692"/>
    </source>
</evidence>
<dbReference type="PANTHER" id="PTHR24092">
    <property type="entry name" value="PROBABLE PHOSPHOLIPID-TRANSPORTING ATPASE"/>
    <property type="match status" value="1"/>
</dbReference>
<dbReference type="PRINTS" id="PR00119">
    <property type="entry name" value="CATATPASE"/>
</dbReference>
<feature type="binding site" evidence="17">
    <location>
        <position position="1071"/>
    </location>
    <ligand>
        <name>Mg(2+)</name>
        <dbReference type="ChEBI" id="CHEBI:18420"/>
    </ligand>
</feature>
<keyword evidence="7 16" id="KW-0547">Nucleotide-binding</keyword>
<keyword evidence="10 18" id="KW-1278">Translocase</keyword>
<dbReference type="Pfam" id="PF16209">
    <property type="entry name" value="PhoLip_ATPase_N"/>
    <property type="match status" value="1"/>
</dbReference>
<feature type="compositionally biased region" description="Low complexity" evidence="19">
    <location>
        <begin position="220"/>
        <end position="234"/>
    </location>
</feature>
<keyword evidence="4" id="KW-0597">Phosphoprotein</keyword>
<dbReference type="InterPro" id="IPR032631">
    <property type="entry name" value="P-type_ATPase_N"/>
</dbReference>
<dbReference type="InParanoid" id="A0A1X2HFW1"/>
<feature type="binding site" evidence="17">
    <location>
        <position position="623"/>
    </location>
    <ligand>
        <name>Mg(2+)</name>
        <dbReference type="ChEBI" id="CHEBI:18420"/>
    </ligand>
</feature>